<evidence type="ECO:0000313" key="2">
    <source>
        <dbReference type="Proteomes" id="UP000216998"/>
    </source>
</evidence>
<accession>A0A255Z810</accession>
<gene>
    <name evidence="1" type="ORF">CHU95_02325</name>
</gene>
<reference evidence="1 2" key="1">
    <citation type="submission" date="2017-07" db="EMBL/GenBank/DDBJ databases">
        <title>Niveispirillum cyanobacteriorum sp. nov., isolated from cyanobacterial aggregates in a eutrophic lake.</title>
        <authorList>
            <person name="Cai H."/>
        </authorList>
    </citation>
    <scope>NUCLEOTIDE SEQUENCE [LARGE SCALE GENOMIC DNA]</scope>
    <source>
        <strain evidence="2">TH1-14</strain>
    </source>
</reference>
<comment type="caution">
    <text evidence="1">The sequence shown here is derived from an EMBL/GenBank/DDBJ whole genome shotgun (WGS) entry which is preliminary data.</text>
</comment>
<dbReference type="EMBL" id="NOXU01000018">
    <property type="protein sequence ID" value="OYQ37034.1"/>
    <property type="molecule type" value="Genomic_DNA"/>
</dbReference>
<protein>
    <submittedName>
        <fullName evidence="1">Uncharacterized protein</fullName>
    </submittedName>
</protein>
<name>A0A255Z810_9PROT</name>
<proteinExistence type="predicted"/>
<dbReference type="AlphaFoldDB" id="A0A255Z810"/>
<keyword evidence="2" id="KW-1185">Reference proteome</keyword>
<evidence type="ECO:0000313" key="1">
    <source>
        <dbReference type="EMBL" id="OYQ37034.1"/>
    </source>
</evidence>
<sequence length="237" mass="26300">MLMDKNINRLRHLPVHPDPIVPKSHLRAYGVITSAVRSDGRLLEMAFVEALKAVPHLTVLRTPSIFIPGAVDQFISGSVSHEALLQSDLHYTHGIGRKISPDVLILDAARKAIDIFELKRGLAKTDAGKTRQTVRDLRCVRLISKSYAQVMLDTTVVETTAAVCSIHGASAVPPDLRISLEELEARYNVNLKSVIEHTYLEFGRRLEALLFEQALEDDLPNLMASFELIEPASVSVY</sequence>
<organism evidence="1 2">
    <name type="scientific">Niveispirillum lacus</name>
    <dbReference type="NCBI Taxonomy" id="1981099"/>
    <lineage>
        <taxon>Bacteria</taxon>
        <taxon>Pseudomonadati</taxon>
        <taxon>Pseudomonadota</taxon>
        <taxon>Alphaproteobacteria</taxon>
        <taxon>Rhodospirillales</taxon>
        <taxon>Azospirillaceae</taxon>
        <taxon>Niveispirillum</taxon>
    </lineage>
</organism>
<dbReference type="Proteomes" id="UP000216998">
    <property type="component" value="Unassembled WGS sequence"/>
</dbReference>